<dbReference type="EMBL" id="CP047423">
    <property type="protein sequence ID" value="QPD05593.1"/>
    <property type="molecule type" value="Genomic_DNA"/>
</dbReference>
<gene>
    <name evidence="1" type="ORF">Nkreftii_003367</name>
</gene>
<dbReference type="Proteomes" id="UP000593737">
    <property type="component" value="Chromosome"/>
</dbReference>
<sequence>MDPKLIQDKVLVFSQQLLTEAKGDPVQALGLLVLVLDGPEILSPDHAWRLIGEVRRILLPDLTGESPIPIQHLVGGVSWEGEQHCLRCGRILMKPLHEELFLAGYVFEIGSRLTSEQCEHYRACL</sequence>
<dbReference type="AlphaFoldDB" id="A0A7S8FGS8"/>
<name>A0A7S8FGS8_9BACT</name>
<reference evidence="1 2" key="1">
    <citation type="journal article" date="2020" name="ISME J.">
        <title>Enrichment and physiological characterization of a novel comammox Nitrospira indicates ammonium inhibition of complete nitrification.</title>
        <authorList>
            <person name="Sakoula D."/>
            <person name="Koch H."/>
            <person name="Frank J."/>
            <person name="Jetten M.S.M."/>
            <person name="van Kessel M.A.H.J."/>
            <person name="Lucker S."/>
        </authorList>
    </citation>
    <scope>NUCLEOTIDE SEQUENCE [LARGE SCALE GENOMIC DNA]</scope>
    <source>
        <strain evidence="1">Comreactor17</strain>
    </source>
</reference>
<evidence type="ECO:0000313" key="1">
    <source>
        <dbReference type="EMBL" id="QPD05593.1"/>
    </source>
</evidence>
<accession>A0A7S8FGS8</accession>
<protein>
    <submittedName>
        <fullName evidence="1">Uncharacterized protein</fullName>
    </submittedName>
</protein>
<organism evidence="1 2">
    <name type="scientific">Candidatus Nitrospira kreftii</name>
    <dbReference type="NCBI Taxonomy" id="2652173"/>
    <lineage>
        <taxon>Bacteria</taxon>
        <taxon>Pseudomonadati</taxon>
        <taxon>Nitrospirota</taxon>
        <taxon>Nitrospiria</taxon>
        <taxon>Nitrospirales</taxon>
        <taxon>Nitrospiraceae</taxon>
        <taxon>Nitrospira</taxon>
    </lineage>
</organism>
<proteinExistence type="predicted"/>
<dbReference type="KEGG" id="nkf:Nkreftii_003367"/>
<evidence type="ECO:0000313" key="2">
    <source>
        <dbReference type="Proteomes" id="UP000593737"/>
    </source>
</evidence>